<dbReference type="AlphaFoldDB" id="A0A496PHI7"/>
<keyword evidence="3" id="KW-0813">Transport</keyword>
<accession>A0A496PHI7</accession>
<reference evidence="9 10" key="1">
    <citation type="submission" date="2018-07" db="EMBL/GenBank/DDBJ databases">
        <title>Arthrobacter sp. nov., isolated from raw cow's milk with high bacterial count.</title>
        <authorList>
            <person name="Hahne J."/>
            <person name="Isele D."/>
            <person name="Lipski A."/>
        </authorList>
    </citation>
    <scope>NUCLEOTIDE SEQUENCE [LARGE SCALE GENOMIC DNA]</scope>
    <source>
        <strain evidence="9 10">JZ R-183</strain>
    </source>
</reference>
<dbReference type="GO" id="GO:0033214">
    <property type="term" value="P:siderophore-iron import into cell"/>
    <property type="evidence" value="ECO:0007669"/>
    <property type="project" value="TreeGrafter"/>
</dbReference>
<evidence type="ECO:0000256" key="6">
    <source>
        <dbReference type="ARBA" id="ARBA00022989"/>
    </source>
</evidence>
<dbReference type="EMBL" id="QQXL01000006">
    <property type="protein sequence ID" value="RKW69951.1"/>
    <property type="molecule type" value="Genomic_DNA"/>
</dbReference>
<organism evidence="9 10">
    <name type="scientific">Galactobacter caseinivorans</name>
    <dbReference type="NCBI Taxonomy" id="2676123"/>
    <lineage>
        <taxon>Bacteria</taxon>
        <taxon>Bacillati</taxon>
        <taxon>Actinomycetota</taxon>
        <taxon>Actinomycetes</taxon>
        <taxon>Micrococcales</taxon>
        <taxon>Micrococcaceae</taxon>
        <taxon>Galactobacter</taxon>
    </lineage>
</organism>
<dbReference type="Gene3D" id="1.10.3470.10">
    <property type="entry name" value="ABC transporter involved in vitamin B12 uptake, BtuC"/>
    <property type="match status" value="1"/>
</dbReference>
<dbReference type="InterPro" id="IPR000522">
    <property type="entry name" value="ABC_transptr_permease_BtuC"/>
</dbReference>
<feature type="transmembrane region" description="Helical" evidence="8">
    <location>
        <begin position="12"/>
        <end position="33"/>
    </location>
</feature>
<evidence type="ECO:0000256" key="2">
    <source>
        <dbReference type="ARBA" id="ARBA00007935"/>
    </source>
</evidence>
<feature type="transmembrane region" description="Helical" evidence="8">
    <location>
        <begin position="100"/>
        <end position="119"/>
    </location>
</feature>
<protein>
    <submittedName>
        <fullName evidence="9">Fe(3+)-siderophore ABC transporter permease</fullName>
    </submittedName>
</protein>
<keyword evidence="6 8" id="KW-1133">Transmembrane helix</keyword>
<feature type="transmembrane region" description="Helical" evidence="8">
    <location>
        <begin position="246"/>
        <end position="273"/>
    </location>
</feature>
<feature type="transmembrane region" description="Helical" evidence="8">
    <location>
        <begin position="69"/>
        <end position="88"/>
    </location>
</feature>
<dbReference type="InterPro" id="IPR037294">
    <property type="entry name" value="ABC_BtuC-like"/>
</dbReference>
<dbReference type="SUPFAM" id="SSF81345">
    <property type="entry name" value="ABC transporter involved in vitamin B12 uptake, BtuC"/>
    <property type="match status" value="1"/>
</dbReference>
<keyword evidence="10" id="KW-1185">Reference proteome</keyword>
<comment type="subcellular location">
    <subcellularLocation>
        <location evidence="1">Cell membrane</location>
        <topology evidence="1">Multi-pass membrane protein</topology>
    </subcellularLocation>
</comment>
<dbReference type="Proteomes" id="UP000273119">
    <property type="component" value="Unassembled WGS sequence"/>
</dbReference>
<keyword evidence="5 8" id="KW-0812">Transmembrane</keyword>
<evidence type="ECO:0000313" key="10">
    <source>
        <dbReference type="Proteomes" id="UP000273119"/>
    </source>
</evidence>
<evidence type="ECO:0000256" key="1">
    <source>
        <dbReference type="ARBA" id="ARBA00004651"/>
    </source>
</evidence>
<dbReference type="GO" id="GO:0022857">
    <property type="term" value="F:transmembrane transporter activity"/>
    <property type="evidence" value="ECO:0007669"/>
    <property type="project" value="InterPro"/>
</dbReference>
<dbReference type="Pfam" id="PF01032">
    <property type="entry name" value="FecCD"/>
    <property type="match status" value="1"/>
</dbReference>
<evidence type="ECO:0000256" key="4">
    <source>
        <dbReference type="ARBA" id="ARBA00022475"/>
    </source>
</evidence>
<gene>
    <name evidence="9" type="ORF">DWQ67_10830</name>
</gene>
<name>A0A496PHI7_9MICC</name>
<dbReference type="PANTHER" id="PTHR30472">
    <property type="entry name" value="FERRIC ENTEROBACTIN TRANSPORT SYSTEM PERMEASE PROTEIN"/>
    <property type="match status" value="1"/>
</dbReference>
<sequence length="340" mass="34873">MSPGKGSTLQLTGRLTGLLGIGTLLLLSVLLSVSVGSAMLDLPTVLSALFSPDGSIASVTVAEVRVPRTVLALIIGAALGIAGGLMQAMTNNPLADPGLLGINAGASFAVAVGIGVFGISSIGTSVWWSMGGTVVAAVLLYLVATRGPIGATPVRLTLVGAALSAVFTGASMALTYLNPMTFERMRFWLVGSVTDRPVGTIEHVGWFVLAGLLLAVWCVRGLNALALGDDVARSLGVNVVLTRVLVLGAIVLLCGAATAAAGPIVFVGLMIPHLARRLFGPDQRWIMAASMLLAPLLVLVADLVGRFIVWPAELRVGIVTALVGAPVLIAMVRGTKKESW</sequence>
<comment type="similarity">
    <text evidence="2">Belongs to the binding-protein-dependent transport system permease family. FecCD subfamily.</text>
</comment>
<dbReference type="PANTHER" id="PTHR30472:SF1">
    <property type="entry name" value="FE(3+) DICITRATE TRANSPORT SYSTEM PERMEASE PROTEIN FECC-RELATED"/>
    <property type="match status" value="1"/>
</dbReference>
<feature type="transmembrane region" description="Helical" evidence="8">
    <location>
        <begin position="285"/>
        <end position="308"/>
    </location>
</feature>
<keyword evidence="4" id="KW-1003">Cell membrane</keyword>
<feature type="transmembrane region" description="Helical" evidence="8">
    <location>
        <begin position="126"/>
        <end position="144"/>
    </location>
</feature>
<evidence type="ECO:0000256" key="5">
    <source>
        <dbReference type="ARBA" id="ARBA00022692"/>
    </source>
</evidence>
<evidence type="ECO:0000313" key="9">
    <source>
        <dbReference type="EMBL" id="RKW69951.1"/>
    </source>
</evidence>
<evidence type="ECO:0000256" key="8">
    <source>
        <dbReference type="SAM" id="Phobius"/>
    </source>
</evidence>
<evidence type="ECO:0000256" key="7">
    <source>
        <dbReference type="ARBA" id="ARBA00023136"/>
    </source>
</evidence>
<dbReference type="GO" id="GO:0005886">
    <property type="term" value="C:plasma membrane"/>
    <property type="evidence" value="ECO:0007669"/>
    <property type="project" value="UniProtKB-SubCell"/>
</dbReference>
<dbReference type="FunFam" id="1.10.3470.10:FF:000001">
    <property type="entry name" value="Vitamin B12 ABC transporter permease BtuC"/>
    <property type="match status" value="1"/>
</dbReference>
<dbReference type="RefSeq" id="WP_121485622.1">
    <property type="nucleotide sequence ID" value="NZ_QQXL01000006.1"/>
</dbReference>
<dbReference type="CDD" id="cd06550">
    <property type="entry name" value="TM_ABC_iron-siderophores_like"/>
    <property type="match status" value="1"/>
</dbReference>
<keyword evidence="7 8" id="KW-0472">Membrane</keyword>
<feature type="transmembrane region" description="Helical" evidence="8">
    <location>
        <begin position="156"/>
        <end position="177"/>
    </location>
</feature>
<feature type="transmembrane region" description="Helical" evidence="8">
    <location>
        <begin position="314"/>
        <end position="332"/>
    </location>
</feature>
<comment type="caution">
    <text evidence="9">The sequence shown here is derived from an EMBL/GenBank/DDBJ whole genome shotgun (WGS) entry which is preliminary data.</text>
</comment>
<evidence type="ECO:0000256" key="3">
    <source>
        <dbReference type="ARBA" id="ARBA00022448"/>
    </source>
</evidence>
<feature type="transmembrane region" description="Helical" evidence="8">
    <location>
        <begin position="204"/>
        <end position="226"/>
    </location>
</feature>
<proteinExistence type="inferred from homology"/>